<dbReference type="EMBL" id="JAVDPW010000007">
    <property type="protein sequence ID" value="MDR6291543.1"/>
    <property type="molecule type" value="Genomic_DNA"/>
</dbReference>
<proteinExistence type="predicted"/>
<evidence type="ECO:0000313" key="1">
    <source>
        <dbReference type="EMBL" id="MDR6291543.1"/>
    </source>
</evidence>
<organism evidence="1 2">
    <name type="scientific">Inquilinus ginsengisoli</name>
    <dbReference type="NCBI Taxonomy" id="363840"/>
    <lineage>
        <taxon>Bacteria</taxon>
        <taxon>Pseudomonadati</taxon>
        <taxon>Pseudomonadota</taxon>
        <taxon>Alphaproteobacteria</taxon>
        <taxon>Rhodospirillales</taxon>
        <taxon>Rhodospirillaceae</taxon>
        <taxon>Inquilinus</taxon>
    </lineage>
</organism>
<gene>
    <name evidence="1" type="ORF">E9232_004077</name>
</gene>
<accession>A0ABU1JSF3</accession>
<evidence type="ECO:0000313" key="2">
    <source>
        <dbReference type="Proteomes" id="UP001262410"/>
    </source>
</evidence>
<reference evidence="1 2" key="1">
    <citation type="submission" date="2023-07" db="EMBL/GenBank/DDBJ databases">
        <title>Sorghum-associated microbial communities from plants grown in Nebraska, USA.</title>
        <authorList>
            <person name="Schachtman D."/>
        </authorList>
    </citation>
    <scope>NUCLEOTIDE SEQUENCE [LARGE SCALE GENOMIC DNA]</scope>
    <source>
        <strain evidence="1 2">584</strain>
    </source>
</reference>
<dbReference type="Proteomes" id="UP001262410">
    <property type="component" value="Unassembled WGS sequence"/>
</dbReference>
<name>A0ABU1JSF3_9PROT</name>
<sequence>MASARRGIRGLARRVGVAALRRLRPASGPRVLTLLARHGTEKYPEALPALDRLFRRAMPGARRRTVVIDNALPEGHVGAAPGGVTVIGGDNAAWEFSAWDAGLRFAAAELDGYDLVHLATSAFDTLYTGYLKRFDDALLAEVACRRIACGHVDYYAEPVTLFGERSRHWLRSSFVMLPPTELRRLGSLVSVGPERRAALFSGDPVAPFRVEAPISDSYRRSITGWLVGDGTGQGVEWHSRFALTAETLDFFERKTLAILNEQMLSPRLRAQGCAIADTTWAATVLARHGRLPDEIPPWREQLAGRDRNIVSLEQTSRPED</sequence>
<protein>
    <recommendedName>
        <fullName evidence="3">Glycosyl transferase</fullName>
    </recommendedName>
</protein>
<keyword evidence="2" id="KW-1185">Reference proteome</keyword>
<evidence type="ECO:0008006" key="3">
    <source>
        <dbReference type="Google" id="ProtNLM"/>
    </source>
</evidence>
<comment type="caution">
    <text evidence="1">The sequence shown here is derived from an EMBL/GenBank/DDBJ whole genome shotgun (WGS) entry which is preliminary data.</text>
</comment>
<dbReference type="RefSeq" id="WP_309796850.1">
    <property type="nucleotide sequence ID" value="NZ_JAVDPW010000007.1"/>
</dbReference>